<dbReference type="EMBL" id="KQ085934">
    <property type="protein sequence ID" value="KLO15109.1"/>
    <property type="molecule type" value="Genomic_DNA"/>
</dbReference>
<dbReference type="InParanoid" id="A0A0H2RTF5"/>
<evidence type="ECO:0000256" key="1">
    <source>
        <dbReference type="SAM" id="MobiDB-lite"/>
    </source>
</evidence>
<keyword evidence="2" id="KW-0472">Membrane</keyword>
<sequence length="453" mass="51388">MFQFLNVTTPEAYFQLYCINPPDDSCAFGYCPNSDIAGPAVRIATYVSTICLSIVVLYSPEDMTDAFYGQLLQMYSLLIAAVIAIAARQLTRLHAIFVLLAVSSPLSLYLGIHALRRSIIRRDTRLKPVFGYEDAPVGESERFRWPVWRARLNRSLVIALIPFWFTVFIISIKRRQWFNQRACDDINNGNLTDLFFLGPILLLYGKSFGEQATFLAPFVALLLAWIGALIIQRDILFREKKLTAPWVVWRKTKRRYPFLMFCTVILYPSAIWIAMLENGADFSNESFQPSYGQLLAIFVAVPPLFNCIYMWKDFRLWALDLTWVRFVSGHTAEPLRRQRSDDSETDRDVSMATLGRYEQISDPAAVEEGDAMWMKDLGKGSIGTPRKGAFMSTSPKGAAFTSPSSSKVNLGELPSLPYSQTAVEDPFDTRPPHSRKNSEEVGEEYTRKDSGAY</sequence>
<dbReference type="OrthoDB" id="3234297at2759"/>
<evidence type="ECO:0000313" key="4">
    <source>
        <dbReference type="Proteomes" id="UP000053477"/>
    </source>
</evidence>
<gene>
    <name evidence="3" type="ORF">SCHPADRAFT_938974</name>
</gene>
<organism evidence="3 4">
    <name type="scientific">Schizopora paradoxa</name>
    <dbReference type="NCBI Taxonomy" id="27342"/>
    <lineage>
        <taxon>Eukaryota</taxon>
        <taxon>Fungi</taxon>
        <taxon>Dikarya</taxon>
        <taxon>Basidiomycota</taxon>
        <taxon>Agaricomycotina</taxon>
        <taxon>Agaricomycetes</taxon>
        <taxon>Hymenochaetales</taxon>
        <taxon>Schizoporaceae</taxon>
        <taxon>Schizopora</taxon>
    </lineage>
</organism>
<accession>A0A0H2RTF5</accession>
<proteinExistence type="predicted"/>
<feature type="transmembrane region" description="Helical" evidence="2">
    <location>
        <begin position="291"/>
        <end position="311"/>
    </location>
</feature>
<feature type="transmembrane region" description="Helical" evidence="2">
    <location>
        <begin position="43"/>
        <end position="60"/>
    </location>
</feature>
<dbReference type="AlphaFoldDB" id="A0A0H2RTF5"/>
<feature type="transmembrane region" description="Helical" evidence="2">
    <location>
        <begin position="258"/>
        <end position="276"/>
    </location>
</feature>
<evidence type="ECO:0000313" key="3">
    <source>
        <dbReference type="EMBL" id="KLO15109.1"/>
    </source>
</evidence>
<feature type="region of interest" description="Disordered" evidence="1">
    <location>
        <begin position="384"/>
        <end position="453"/>
    </location>
</feature>
<dbReference type="Proteomes" id="UP000053477">
    <property type="component" value="Unassembled WGS sequence"/>
</dbReference>
<keyword evidence="4" id="KW-1185">Reference proteome</keyword>
<feature type="compositionally biased region" description="Basic and acidic residues" evidence="1">
    <location>
        <begin position="427"/>
        <end position="453"/>
    </location>
</feature>
<protein>
    <submittedName>
        <fullName evidence="3">Uncharacterized protein</fullName>
    </submittedName>
</protein>
<feature type="transmembrane region" description="Helical" evidence="2">
    <location>
        <begin position="212"/>
        <end position="231"/>
    </location>
</feature>
<reference evidence="3 4" key="1">
    <citation type="submission" date="2015-04" db="EMBL/GenBank/DDBJ databases">
        <title>Complete genome sequence of Schizopora paradoxa KUC8140, a cosmopolitan wood degrader in East Asia.</title>
        <authorList>
            <consortium name="DOE Joint Genome Institute"/>
            <person name="Min B."/>
            <person name="Park H."/>
            <person name="Jang Y."/>
            <person name="Kim J.-J."/>
            <person name="Kim K.H."/>
            <person name="Pangilinan J."/>
            <person name="Lipzen A."/>
            <person name="Riley R."/>
            <person name="Grigoriev I.V."/>
            <person name="Spatafora J.W."/>
            <person name="Choi I.-G."/>
        </authorList>
    </citation>
    <scope>NUCLEOTIDE SEQUENCE [LARGE SCALE GENOMIC DNA]</scope>
    <source>
        <strain evidence="3 4">KUC8140</strain>
    </source>
</reference>
<name>A0A0H2RTF5_9AGAM</name>
<feature type="compositionally biased region" description="Polar residues" evidence="1">
    <location>
        <begin position="391"/>
        <end position="408"/>
    </location>
</feature>
<keyword evidence="2" id="KW-0812">Transmembrane</keyword>
<evidence type="ECO:0000256" key="2">
    <source>
        <dbReference type="SAM" id="Phobius"/>
    </source>
</evidence>
<feature type="transmembrane region" description="Helical" evidence="2">
    <location>
        <begin position="67"/>
        <end position="87"/>
    </location>
</feature>
<feature type="transmembrane region" description="Helical" evidence="2">
    <location>
        <begin position="152"/>
        <end position="172"/>
    </location>
</feature>
<feature type="transmembrane region" description="Helical" evidence="2">
    <location>
        <begin position="93"/>
        <end position="112"/>
    </location>
</feature>
<keyword evidence="2" id="KW-1133">Transmembrane helix</keyword>